<evidence type="ECO:0000313" key="5">
    <source>
        <dbReference type="Proteomes" id="UP001265983"/>
    </source>
</evidence>
<evidence type="ECO:0000313" key="3">
    <source>
        <dbReference type="EMBL" id="VZH84255.1"/>
    </source>
</evidence>
<protein>
    <submittedName>
        <fullName evidence="3">Na+/H+ antiporter subunit G</fullName>
    </submittedName>
</protein>
<dbReference type="Pfam" id="PF03334">
    <property type="entry name" value="PhaG_MnhG_YufB"/>
    <property type="match status" value="1"/>
</dbReference>
<dbReference type="EMBL" id="JARUHM010000005">
    <property type="protein sequence ID" value="MDT9410170.1"/>
    <property type="molecule type" value="Genomic_DNA"/>
</dbReference>
<dbReference type="GO" id="GO:0098662">
    <property type="term" value="P:inorganic cation transmembrane transport"/>
    <property type="evidence" value="ECO:0007669"/>
    <property type="project" value="InterPro"/>
</dbReference>
<evidence type="ECO:0000313" key="4">
    <source>
        <dbReference type="Proteomes" id="UP000423525"/>
    </source>
</evidence>
<dbReference type="EMBL" id="LR738855">
    <property type="protein sequence ID" value="VZH84255.1"/>
    <property type="molecule type" value="Genomic_DNA"/>
</dbReference>
<name>A0A6I8M8R7_9CORY</name>
<feature type="transmembrane region" description="Helical" evidence="1">
    <location>
        <begin position="68"/>
        <end position="88"/>
    </location>
</feature>
<organism evidence="3 4">
    <name type="scientific">Corynebacterium rouxii</name>
    <dbReference type="NCBI Taxonomy" id="2719119"/>
    <lineage>
        <taxon>Bacteria</taxon>
        <taxon>Bacillati</taxon>
        <taxon>Actinomycetota</taxon>
        <taxon>Actinomycetes</taxon>
        <taxon>Mycobacteriales</taxon>
        <taxon>Corynebacteriaceae</taxon>
        <taxon>Corynebacterium</taxon>
    </lineage>
</organism>
<dbReference type="Proteomes" id="UP000423525">
    <property type="component" value="Chromosome"/>
</dbReference>
<sequence length="100" mass="10476">MLYDSIASVLIIIAGLLFVVSATALWHAPDALTRANLLGPATSVALPLIVIATLVHDIGAGSFEINHLVRAIVAIVALWVVLAVASFVMGRALHEVSQEP</sequence>
<gene>
    <name evidence="3" type="ORF">FRC0190_00286</name>
    <name evidence="2" type="ORF">P8T80_02000</name>
</gene>
<keyword evidence="5" id="KW-1185">Reference proteome</keyword>
<dbReference type="InterPro" id="IPR005133">
    <property type="entry name" value="PhaG_MnhG_YufB"/>
</dbReference>
<accession>A0A6I8M8R7</accession>
<reference evidence="2 5" key="2">
    <citation type="submission" date="2023-03" db="EMBL/GenBank/DDBJ databases">
        <title>Whole genome sequence of the first Corynebacterium rouxii strains isolated in Brazil: a recent member of Corynebacterium diphtheriae complex.</title>
        <authorList>
            <person name="Vieira V."/>
            <person name="Ramos J.N."/>
            <person name="Araujo M.R.B."/>
            <person name="Baio P.V."/>
            <person name="Sant'Anna L.O."/>
            <person name="Veras J.F.C."/>
            <person name="Vieira E.M.D."/>
            <person name="Sousa M.A.B."/>
            <person name="Camargo C.H."/>
            <person name="Sacchi C.T."/>
            <person name="Campos K.R."/>
            <person name="Santos M.B.N."/>
            <person name="Bokermann S."/>
            <person name="Alvim L.B."/>
            <person name="Santos L.S."/>
            <person name="Mattos-Guaraldi A.L."/>
        </authorList>
    </citation>
    <scope>NUCLEOTIDE SEQUENCE [LARGE SCALE GENOMIC DNA]</scope>
    <source>
        <strain evidence="2 5">70862</strain>
    </source>
</reference>
<keyword evidence="1" id="KW-0472">Membrane</keyword>
<dbReference type="AlphaFoldDB" id="A0A6I8M8R7"/>
<dbReference type="GO" id="GO:0015297">
    <property type="term" value="F:antiporter activity"/>
    <property type="evidence" value="ECO:0007669"/>
    <property type="project" value="InterPro"/>
</dbReference>
<evidence type="ECO:0000256" key="1">
    <source>
        <dbReference type="SAM" id="Phobius"/>
    </source>
</evidence>
<dbReference type="GeneID" id="29421646"/>
<feature type="transmembrane region" description="Helical" evidence="1">
    <location>
        <begin position="6"/>
        <end position="25"/>
    </location>
</feature>
<keyword evidence="1" id="KW-0812">Transmembrane</keyword>
<dbReference type="Proteomes" id="UP001265983">
    <property type="component" value="Unassembled WGS sequence"/>
</dbReference>
<evidence type="ECO:0000313" key="2">
    <source>
        <dbReference type="EMBL" id="MDT9410170.1"/>
    </source>
</evidence>
<keyword evidence="1" id="KW-1133">Transmembrane helix</keyword>
<dbReference type="KEGG" id="crf:FRC0190_00286"/>
<dbReference type="NCBIfam" id="NF009318">
    <property type="entry name" value="PRK12674.2-3"/>
    <property type="match status" value="1"/>
</dbReference>
<dbReference type="RefSeq" id="WP_003850399.1">
    <property type="nucleotide sequence ID" value="NZ_CP168248.1"/>
</dbReference>
<feature type="transmembrane region" description="Helical" evidence="1">
    <location>
        <begin position="37"/>
        <end position="56"/>
    </location>
</feature>
<reference evidence="3 4" key="1">
    <citation type="submission" date="2019-11" db="EMBL/GenBank/DDBJ databases">
        <authorList>
            <person name="Brisse S."/>
        </authorList>
    </citation>
    <scope>NUCLEOTIDE SEQUENCE [LARGE SCALE GENOMIC DNA]</scope>
    <source>
        <strain evidence="3">FRC0190</strain>
    </source>
</reference>
<proteinExistence type="predicted"/>